<dbReference type="HOGENOM" id="CLU_046025_10_0_1"/>
<dbReference type="EMBL" id="KL142369">
    <property type="protein sequence ID" value="KDR82401.1"/>
    <property type="molecule type" value="Genomic_DNA"/>
</dbReference>
<dbReference type="InterPro" id="IPR045339">
    <property type="entry name" value="DUF6534"/>
</dbReference>
<feature type="transmembrane region" description="Helical" evidence="1">
    <location>
        <begin position="6"/>
        <end position="23"/>
    </location>
</feature>
<feature type="transmembrane region" description="Helical" evidence="1">
    <location>
        <begin position="202"/>
        <end position="225"/>
    </location>
</feature>
<evidence type="ECO:0000313" key="3">
    <source>
        <dbReference type="EMBL" id="KDR82401.1"/>
    </source>
</evidence>
<feature type="transmembrane region" description="Helical" evidence="1">
    <location>
        <begin position="148"/>
        <end position="168"/>
    </location>
</feature>
<dbReference type="PANTHER" id="PTHR40465">
    <property type="entry name" value="CHROMOSOME 1, WHOLE GENOME SHOTGUN SEQUENCE"/>
    <property type="match status" value="1"/>
</dbReference>
<feature type="domain" description="DUF6534" evidence="2">
    <location>
        <begin position="153"/>
        <end position="256"/>
    </location>
</feature>
<evidence type="ECO:0000313" key="4">
    <source>
        <dbReference type="Proteomes" id="UP000027222"/>
    </source>
</evidence>
<reference evidence="4" key="1">
    <citation type="journal article" date="2014" name="Proc. Natl. Acad. Sci. U.S.A.">
        <title>Extensive sampling of basidiomycete genomes demonstrates inadequacy of the white-rot/brown-rot paradigm for wood decay fungi.</title>
        <authorList>
            <person name="Riley R."/>
            <person name="Salamov A.A."/>
            <person name="Brown D.W."/>
            <person name="Nagy L.G."/>
            <person name="Floudas D."/>
            <person name="Held B.W."/>
            <person name="Levasseur A."/>
            <person name="Lombard V."/>
            <person name="Morin E."/>
            <person name="Otillar R."/>
            <person name="Lindquist E.A."/>
            <person name="Sun H."/>
            <person name="LaButti K.M."/>
            <person name="Schmutz J."/>
            <person name="Jabbour D."/>
            <person name="Luo H."/>
            <person name="Baker S.E."/>
            <person name="Pisabarro A.G."/>
            <person name="Walton J.D."/>
            <person name="Blanchette R.A."/>
            <person name="Henrissat B."/>
            <person name="Martin F."/>
            <person name="Cullen D."/>
            <person name="Hibbett D.S."/>
            <person name="Grigoriev I.V."/>
        </authorList>
    </citation>
    <scope>NUCLEOTIDE SEQUENCE [LARGE SCALE GENOMIC DNA]</scope>
    <source>
        <strain evidence="4">CBS 339.88</strain>
    </source>
</reference>
<proteinExistence type="predicted"/>
<protein>
    <recommendedName>
        <fullName evidence="2">DUF6534 domain-containing protein</fullName>
    </recommendedName>
</protein>
<dbReference type="OrthoDB" id="2803252at2759"/>
<keyword evidence="1" id="KW-1133">Transmembrane helix</keyword>
<keyword evidence="1" id="KW-0812">Transmembrane</keyword>
<sequence length="331" mass="36651">MIAFILNTILYGVGMLLVGQYFQSHSSHDTASTKSVVAILGFLSTIQVAFLSHQVYIDYVNLFGERSDLDRILFSAPVQLMAIFLVAFVAQMFFASRIWIITKRSLWYTVPVVILSFLQLGAGVAQVLRVFELGQYSKLHYTAAVSSTQSGATAACDVVITAVLCWVLHDARSSVRKSFVGRNFQLWPRGKAFKTEMTINRLITYAIERGAATSACALLNLAFFVGTPHTFIFMVFLEPSCPLYLISVVSMLANRTALRAELAGDEACFTDTMDPRQLGDRYILSAAASRRPSIHVLDNHSPQSRVDGTLLEGRVHDGVDHGILQKQVVTW</sequence>
<accession>A0A067TGY6</accession>
<feature type="transmembrane region" description="Helical" evidence="1">
    <location>
        <begin position="35"/>
        <end position="52"/>
    </location>
</feature>
<evidence type="ECO:0000256" key="1">
    <source>
        <dbReference type="SAM" id="Phobius"/>
    </source>
</evidence>
<keyword evidence="1" id="KW-0472">Membrane</keyword>
<dbReference type="AlphaFoldDB" id="A0A067TGY6"/>
<feature type="transmembrane region" description="Helical" evidence="1">
    <location>
        <begin position="231"/>
        <end position="253"/>
    </location>
</feature>
<feature type="transmembrane region" description="Helical" evidence="1">
    <location>
        <begin position="72"/>
        <end position="94"/>
    </location>
</feature>
<dbReference type="PANTHER" id="PTHR40465:SF1">
    <property type="entry name" value="DUF6534 DOMAIN-CONTAINING PROTEIN"/>
    <property type="match status" value="1"/>
</dbReference>
<gene>
    <name evidence="3" type="ORF">GALMADRAFT_821529</name>
</gene>
<feature type="transmembrane region" description="Helical" evidence="1">
    <location>
        <begin position="106"/>
        <end position="128"/>
    </location>
</feature>
<organism evidence="3 4">
    <name type="scientific">Galerina marginata (strain CBS 339.88)</name>
    <dbReference type="NCBI Taxonomy" id="685588"/>
    <lineage>
        <taxon>Eukaryota</taxon>
        <taxon>Fungi</taxon>
        <taxon>Dikarya</taxon>
        <taxon>Basidiomycota</taxon>
        <taxon>Agaricomycotina</taxon>
        <taxon>Agaricomycetes</taxon>
        <taxon>Agaricomycetidae</taxon>
        <taxon>Agaricales</taxon>
        <taxon>Agaricineae</taxon>
        <taxon>Strophariaceae</taxon>
        <taxon>Galerina</taxon>
    </lineage>
</organism>
<dbReference type="Proteomes" id="UP000027222">
    <property type="component" value="Unassembled WGS sequence"/>
</dbReference>
<dbReference type="Pfam" id="PF20152">
    <property type="entry name" value="DUF6534"/>
    <property type="match status" value="1"/>
</dbReference>
<name>A0A067TGY6_GALM3</name>
<keyword evidence="4" id="KW-1185">Reference proteome</keyword>
<evidence type="ECO:0000259" key="2">
    <source>
        <dbReference type="Pfam" id="PF20152"/>
    </source>
</evidence>